<comment type="caution">
    <text evidence="2">The sequence shown here is derived from an EMBL/GenBank/DDBJ whole genome shotgun (WGS) entry which is preliminary data.</text>
</comment>
<reference evidence="2" key="1">
    <citation type="submission" date="2022-08" db="EMBL/GenBank/DDBJ databases">
        <title>The genomic sequence of strain Paenibacillus sp. SCIV0701.</title>
        <authorList>
            <person name="Zhao H."/>
        </authorList>
    </citation>
    <scope>NUCLEOTIDE SEQUENCE</scope>
    <source>
        <strain evidence="2">SCIV0701</strain>
    </source>
</reference>
<evidence type="ECO:0000259" key="1">
    <source>
        <dbReference type="Pfam" id="PF12760"/>
    </source>
</evidence>
<accession>A0A9X2S819</accession>
<dbReference type="InterPro" id="IPR024442">
    <property type="entry name" value="Transposase_Zn_ribbon"/>
</dbReference>
<evidence type="ECO:0000313" key="3">
    <source>
        <dbReference type="Proteomes" id="UP001141950"/>
    </source>
</evidence>
<dbReference type="EMBL" id="JANIPJ010000004">
    <property type="protein sequence ID" value="MCR2803750.1"/>
    <property type="molecule type" value="Genomic_DNA"/>
</dbReference>
<keyword evidence="3" id="KW-1185">Reference proteome</keyword>
<dbReference type="AlphaFoldDB" id="A0A9X2S819"/>
<protein>
    <submittedName>
        <fullName evidence="2">IS1595 family transposase</fullName>
    </submittedName>
</protein>
<proteinExistence type="predicted"/>
<feature type="domain" description="Transposase zinc-ribbon" evidence="1">
    <location>
        <begin position="16"/>
        <end position="62"/>
    </location>
</feature>
<evidence type="ECO:0000313" key="2">
    <source>
        <dbReference type="EMBL" id="MCR2803750.1"/>
    </source>
</evidence>
<gene>
    <name evidence="2" type="ORF">NQZ67_07625</name>
</gene>
<dbReference type="RefSeq" id="WP_257444307.1">
    <property type="nucleotide sequence ID" value="NZ_JANIPJ010000004.1"/>
</dbReference>
<organism evidence="2 3">
    <name type="scientific">Paenibacillus soyae</name>
    <dbReference type="NCBI Taxonomy" id="2969249"/>
    <lineage>
        <taxon>Bacteria</taxon>
        <taxon>Bacillati</taxon>
        <taxon>Bacillota</taxon>
        <taxon>Bacilli</taxon>
        <taxon>Bacillales</taxon>
        <taxon>Paenibacillaceae</taxon>
        <taxon>Paenibacillus</taxon>
    </lineage>
</organism>
<name>A0A9X2S819_9BACL</name>
<dbReference type="NCBIfam" id="NF033547">
    <property type="entry name" value="transpos_IS1595"/>
    <property type="match status" value="1"/>
</dbReference>
<sequence>MVLQAFIDQFEQKFMNEESCIAAVENWKWPDGFRCPHCPSREAYRIANRRLPLFECVRCGAQTSLTSGTMMHKTSTPLRKWLLAMYLVSCDKAALNAKKLSGVLEVSYKTAWRMLHLIRVAISESDSGQLLQGKIEAKHEVFMRQLMPTDDNLSKERSVIIAKGRNSEGATYFKIKRIDRNVQSRTALLAEEKKDFQDRYCDAISSDLQLNVRSQQIRKISASMLNKKKTVNGNGNAYQQQVQRPFYPLSIIASEAFQWINDQFHGIGPKYAQLYLDEFCFRLNRKLDDPLTSMSWLIKRMSDYSTTAAEWLSEAQTKTSSEVFFKQAS</sequence>
<dbReference type="Pfam" id="PF12760">
    <property type="entry name" value="Zn_ribbon_IS1595"/>
    <property type="match status" value="1"/>
</dbReference>
<dbReference type="Proteomes" id="UP001141950">
    <property type="component" value="Unassembled WGS sequence"/>
</dbReference>